<comment type="caution">
    <text evidence="4">The sequence shown here is derived from an EMBL/GenBank/DDBJ whole genome shotgun (WGS) entry which is preliminary data.</text>
</comment>
<protein>
    <recommendedName>
        <fullName evidence="3">U1-type domain-containing protein</fullName>
    </recommendedName>
</protein>
<dbReference type="AlphaFoldDB" id="A0AAD9N773"/>
<dbReference type="InterPro" id="IPR036236">
    <property type="entry name" value="Znf_C2H2_sf"/>
</dbReference>
<keyword evidence="5" id="KW-1185">Reference proteome</keyword>
<feature type="domain" description="U1-type" evidence="3">
    <location>
        <begin position="950"/>
        <end position="984"/>
    </location>
</feature>
<dbReference type="InterPro" id="IPR003604">
    <property type="entry name" value="Matrin/U1-like-C_Znf_C2H2"/>
</dbReference>
<evidence type="ECO:0000313" key="4">
    <source>
        <dbReference type="EMBL" id="KAK2159682.1"/>
    </source>
</evidence>
<feature type="compositionally biased region" description="Low complexity" evidence="2">
    <location>
        <begin position="107"/>
        <end position="116"/>
    </location>
</feature>
<gene>
    <name evidence="4" type="ORF">LSH36_148g05018</name>
</gene>
<dbReference type="EMBL" id="JAODUP010000148">
    <property type="protein sequence ID" value="KAK2159682.1"/>
    <property type="molecule type" value="Genomic_DNA"/>
</dbReference>
<sequence length="1109" mass="126233">MSETRKKRGSAALRGRPNGGENQQQHSRGGHSNKAKMSHERAEYQRQPSYDHVRKIVQEEGREARNLITWNVPVDNDKLSPKSIRGNAPDDGGIWPPRPWKSRRSRSTSGPRSSSGGKHEAGTKYARPRDLGIGINLSGDLVVVRSAKELDSAQLNSSQSSGTATPKKSDLRARYWAFLFENLKRAVDEIYQTCETDESVVECKEVIMMLESCTKDFKSLIERLNLLKAYEAADENNKPTSLAWELRKSSPGKGLLSSHGSKDFVPSPTVIQSINFSAPVQADSHTIPGNSWADRVKGIKPNGQQVPSGEHVGSSNQVSSSLSGSSVVSSVPNQNAGDLEDSDGWKTVQRGNKTKNPAMGKGRVSTTDRNIHSRTQVQKVMSSKQSVHTRYPDRLNPDDRCGRRRTNSLDSEKENQPVDDQKKSAHEVKSSVTLNNVLPNHNMPMNQQTKRITDLQDPSPIANGSLVKLVSVSDVQAVQNDPDYRLKQGTDLLICDDDDVDEEEAKLVNALASALDDEEDLCTKLEKEQEEALESAIQEEEGYLQEIAREQSREVDLEEIESDLGTTCSSTMLEKSFDWDTVVQQYEGPVDTKDHFIPSHYPPMMYLTCASCDVTRQLDGRTSLSEAESQTKSWADMAEEAESRTPGRVVHIHEKLSSPSRKRSPTETKKRFEEKQAKAQELREKLQQEKAERLKTLTNKVEEVRAWKEELIKQQRETLQRKLRRASEKRSLQLKLKVRKAHEEETKANEIAFINSLEAQNKRHDIFTKYQESEARLQDLQVDYVNVTFHSAYKLNQDGTETIATNLCDTFNSWKEERQRKHEEKLAKEAAVEERRRALEAERQARLQEMQEKRRHKEEVIEQRQLVKEKERLEAARAKEQYREERIAALNAQQHAHIKELQKKIQQKQEDSVRRHKEQLEHIQGKAFSMSILRHSTVDHNEAPKLAPYDVKKFCSVCNVMIPSEVHLSSHLHGKKHQQALAENNEGKNLSKQDIEEFNLLHIADAPTDKPDPQVASDKERQKALKKRCKKLRQRMSQRILERASGYGLETMRFDWQTPLERISLRFICKGELVGESEPYLICSIGELGAVTAQYRGYQLAADCQKWYR</sequence>
<reference evidence="4" key="1">
    <citation type="journal article" date="2023" name="Mol. Biol. Evol.">
        <title>Third-Generation Sequencing Reveals the Adaptive Role of the Epigenome in Three Deep-Sea Polychaetes.</title>
        <authorList>
            <person name="Perez M."/>
            <person name="Aroh O."/>
            <person name="Sun Y."/>
            <person name="Lan Y."/>
            <person name="Juniper S.K."/>
            <person name="Young C.R."/>
            <person name="Angers B."/>
            <person name="Qian P.Y."/>
        </authorList>
    </citation>
    <scope>NUCLEOTIDE SEQUENCE</scope>
    <source>
        <strain evidence="4">P08H-3</strain>
    </source>
</reference>
<feature type="compositionally biased region" description="Polar residues" evidence="2">
    <location>
        <begin position="364"/>
        <end position="388"/>
    </location>
</feature>
<feature type="region of interest" description="Disordered" evidence="2">
    <location>
        <begin position="285"/>
        <end position="428"/>
    </location>
</feature>
<dbReference type="PANTHER" id="PTHR31434:SF2">
    <property type="entry name" value="S PHASE CYCLIN A-ASSOCIATED PROTEIN IN THE ENDOPLASMIC RETICULUM"/>
    <property type="match status" value="1"/>
</dbReference>
<feature type="coiled-coil region" evidence="1">
    <location>
        <begin position="508"/>
        <end position="553"/>
    </location>
</feature>
<evidence type="ECO:0000256" key="1">
    <source>
        <dbReference type="SAM" id="Coils"/>
    </source>
</evidence>
<name>A0AAD9N773_9ANNE</name>
<feature type="compositionally biased region" description="Basic and acidic residues" evidence="2">
    <location>
        <begin position="37"/>
        <end position="65"/>
    </location>
</feature>
<evidence type="ECO:0000313" key="5">
    <source>
        <dbReference type="Proteomes" id="UP001208570"/>
    </source>
</evidence>
<proteinExistence type="predicted"/>
<feature type="region of interest" description="Disordered" evidence="2">
    <location>
        <begin position="1"/>
        <end position="126"/>
    </location>
</feature>
<evidence type="ECO:0000259" key="3">
    <source>
        <dbReference type="SMART" id="SM00451"/>
    </source>
</evidence>
<feature type="compositionally biased region" description="Basic and acidic residues" evidence="2">
    <location>
        <begin position="641"/>
        <end position="656"/>
    </location>
</feature>
<feature type="compositionally biased region" description="Basic and acidic residues" evidence="2">
    <location>
        <begin position="117"/>
        <end position="126"/>
    </location>
</feature>
<dbReference type="Proteomes" id="UP001208570">
    <property type="component" value="Unassembled WGS sequence"/>
</dbReference>
<dbReference type="SMART" id="SM00451">
    <property type="entry name" value="ZnF_U1"/>
    <property type="match status" value="1"/>
</dbReference>
<dbReference type="Pfam" id="PF12874">
    <property type="entry name" value="zf-met"/>
    <property type="match status" value="1"/>
</dbReference>
<keyword evidence="1" id="KW-0175">Coiled coil</keyword>
<dbReference type="InterPro" id="IPR032446">
    <property type="entry name" value="SCAPER_N"/>
</dbReference>
<feature type="compositionally biased region" description="Basic and acidic residues" evidence="2">
    <location>
        <begin position="410"/>
        <end position="428"/>
    </location>
</feature>
<feature type="region of interest" description="Disordered" evidence="2">
    <location>
        <begin position="641"/>
        <end position="670"/>
    </location>
</feature>
<accession>A0AAD9N773</accession>
<dbReference type="Pfam" id="PF16501">
    <property type="entry name" value="SCAPER_N"/>
    <property type="match status" value="1"/>
</dbReference>
<dbReference type="PANTHER" id="PTHR31434">
    <property type="entry name" value="S PHASE CYCLIN A-ASSOCIATED PROTEIN IN THE ENDOPLASMIC RETICULUM"/>
    <property type="match status" value="1"/>
</dbReference>
<organism evidence="4 5">
    <name type="scientific">Paralvinella palmiformis</name>
    <dbReference type="NCBI Taxonomy" id="53620"/>
    <lineage>
        <taxon>Eukaryota</taxon>
        <taxon>Metazoa</taxon>
        <taxon>Spiralia</taxon>
        <taxon>Lophotrochozoa</taxon>
        <taxon>Annelida</taxon>
        <taxon>Polychaeta</taxon>
        <taxon>Sedentaria</taxon>
        <taxon>Canalipalpata</taxon>
        <taxon>Terebellida</taxon>
        <taxon>Terebelliformia</taxon>
        <taxon>Alvinellidae</taxon>
        <taxon>Paralvinella</taxon>
    </lineage>
</organism>
<feature type="compositionally biased region" description="Basic and acidic residues" evidence="2">
    <location>
        <begin position="390"/>
        <end position="401"/>
    </location>
</feature>
<feature type="coiled-coil region" evidence="1">
    <location>
        <begin position="822"/>
        <end position="911"/>
    </location>
</feature>
<dbReference type="SUPFAM" id="SSF57667">
    <property type="entry name" value="beta-beta-alpha zinc fingers"/>
    <property type="match status" value="1"/>
</dbReference>
<dbReference type="InterPro" id="IPR013087">
    <property type="entry name" value="Znf_C2H2_type"/>
</dbReference>
<evidence type="ECO:0000256" key="2">
    <source>
        <dbReference type="SAM" id="MobiDB-lite"/>
    </source>
</evidence>
<dbReference type="GO" id="GO:0008270">
    <property type="term" value="F:zinc ion binding"/>
    <property type="evidence" value="ECO:0007669"/>
    <property type="project" value="InterPro"/>
</dbReference>
<dbReference type="GO" id="GO:0003676">
    <property type="term" value="F:nucleic acid binding"/>
    <property type="evidence" value="ECO:0007669"/>
    <property type="project" value="InterPro"/>
</dbReference>
<feature type="compositionally biased region" description="Low complexity" evidence="2">
    <location>
        <begin position="312"/>
        <end position="331"/>
    </location>
</feature>
<dbReference type="Gene3D" id="3.30.160.60">
    <property type="entry name" value="Classic Zinc Finger"/>
    <property type="match status" value="1"/>
</dbReference>